<keyword evidence="2" id="KW-1185">Reference proteome</keyword>
<reference evidence="1 2" key="1">
    <citation type="submission" date="2013-11" db="EMBL/GenBank/DDBJ databases">
        <title>The Damaraland mole rat (Fukomys damarensis) genome and evolution of African mole rats.</title>
        <authorList>
            <person name="Gladyshev V.N."/>
            <person name="Fang X."/>
        </authorList>
    </citation>
    <scope>NUCLEOTIDE SEQUENCE [LARGE SCALE GENOMIC DNA]</scope>
    <source>
        <tissue evidence="1">Liver</tissue>
    </source>
</reference>
<dbReference type="Proteomes" id="UP000028990">
    <property type="component" value="Unassembled WGS sequence"/>
</dbReference>
<proteinExistence type="predicted"/>
<evidence type="ECO:0000313" key="2">
    <source>
        <dbReference type="Proteomes" id="UP000028990"/>
    </source>
</evidence>
<gene>
    <name evidence="1" type="ORF">H920_14465</name>
</gene>
<dbReference type="AlphaFoldDB" id="A0A091CWN6"/>
<sequence>MLDKVHKAEQRRSVVVSETRNDLKKCGDDRGVRKCYVDGEEIDIDIATIEKLCEILLVKVRHLLKLSLTCKADAELGVFVPLISFLCLFQPSLWV</sequence>
<protein>
    <submittedName>
        <fullName evidence="1">Uncharacterized protein</fullName>
    </submittedName>
</protein>
<dbReference type="EMBL" id="KN123635">
    <property type="protein sequence ID" value="KFO24144.1"/>
    <property type="molecule type" value="Genomic_DNA"/>
</dbReference>
<name>A0A091CWN6_FUKDA</name>
<evidence type="ECO:0000313" key="1">
    <source>
        <dbReference type="EMBL" id="KFO24144.1"/>
    </source>
</evidence>
<organism evidence="1 2">
    <name type="scientific">Fukomys damarensis</name>
    <name type="common">Damaraland mole rat</name>
    <name type="synonym">Cryptomys damarensis</name>
    <dbReference type="NCBI Taxonomy" id="885580"/>
    <lineage>
        <taxon>Eukaryota</taxon>
        <taxon>Metazoa</taxon>
        <taxon>Chordata</taxon>
        <taxon>Craniata</taxon>
        <taxon>Vertebrata</taxon>
        <taxon>Euteleostomi</taxon>
        <taxon>Mammalia</taxon>
        <taxon>Eutheria</taxon>
        <taxon>Euarchontoglires</taxon>
        <taxon>Glires</taxon>
        <taxon>Rodentia</taxon>
        <taxon>Hystricomorpha</taxon>
        <taxon>Bathyergidae</taxon>
        <taxon>Fukomys</taxon>
    </lineage>
</organism>
<accession>A0A091CWN6</accession>